<dbReference type="InterPro" id="IPR004358">
    <property type="entry name" value="Sig_transdc_His_kin-like_C"/>
</dbReference>
<dbReference type="NCBIfam" id="TIGR00229">
    <property type="entry name" value="sensory_box"/>
    <property type="match status" value="2"/>
</dbReference>
<protein>
    <recommendedName>
        <fullName evidence="15">Sensory/regulatory protein RpfC</fullName>
        <ecNumber evidence="3">2.7.13.3</ecNumber>
    </recommendedName>
</protein>
<dbReference type="Pfam" id="PF00512">
    <property type="entry name" value="HisKA"/>
    <property type="match status" value="1"/>
</dbReference>
<evidence type="ECO:0000256" key="1">
    <source>
        <dbReference type="ARBA" id="ARBA00000085"/>
    </source>
</evidence>
<keyword evidence="12" id="KW-0902">Two-component regulatory system</keyword>
<keyword evidence="25" id="KW-1185">Reference proteome</keyword>
<dbReference type="InterPro" id="IPR000700">
    <property type="entry name" value="PAS-assoc_C"/>
</dbReference>
<dbReference type="GO" id="GO:0005524">
    <property type="term" value="F:ATP binding"/>
    <property type="evidence" value="ECO:0007669"/>
    <property type="project" value="UniProtKB-KW"/>
</dbReference>
<keyword evidence="9" id="KW-0418">Kinase</keyword>
<dbReference type="SMART" id="SM00086">
    <property type="entry name" value="PAC"/>
    <property type="match status" value="2"/>
</dbReference>
<dbReference type="InterPro" id="IPR008207">
    <property type="entry name" value="Sig_transdc_His_kin_Hpt_dom"/>
</dbReference>
<dbReference type="FunFam" id="3.30.565.10:FF:000010">
    <property type="entry name" value="Sensor histidine kinase RcsC"/>
    <property type="match status" value="1"/>
</dbReference>
<dbReference type="InterPro" id="IPR003594">
    <property type="entry name" value="HATPase_dom"/>
</dbReference>
<evidence type="ECO:0000256" key="15">
    <source>
        <dbReference type="ARBA" id="ARBA00068150"/>
    </source>
</evidence>
<dbReference type="InterPro" id="IPR003661">
    <property type="entry name" value="HisK_dim/P_dom"/>
</dbReference>
<dbReference type="InterPro" id="IPR005467">
    <property type="entry name" value="His_kinase_dom"/>
</dbReference>
<dbReference type="InterPro" id="IPR036097">
    <property type="entry name" value="HisK_dim/P_sf"/>
</dbReference>
<dbReference type="CDD" id="cd16922">
    <property type="entry name" value="HATPase_EvgS-ArcB-TorS-like"/>
    <property type="match status" value="1"/>
</dbReference>
<evidence type="ECO:0000256" key="2">
    <source>
        <dbReference type="ARBA" id="ARBA00004651"/>
    </source>
</evidence>
<dbReference type="PANTHER" id="PTHR45339:SF1">
    <property type="entry name" value="HYBRID SIGNAL TRANSDUCTION HISTIDINE KINASE J"/>
    <property type="match status" value="1"/>
</dbReference>
<dbReference type="GO" id="GO:0006355">
    <property type="term" value="P:regulation of DNA-templated transcription"/>
    <property type="evidence" value="ECO:0007669"/>
    <property type="project" value="InterPro"/>
</dbReference>
<keyword evidence="13 18" id="KW-0472">Membrane</keyword>
<dbReference type="InterPro" id="IPR013767">
    <property type="entry name" value="PAS_fold"/>
</dbReference>
<dbReference type="InterPro" id="IPR036641">
    <property type="entry name" value="HPT_dom_sf"/>
</dbReference>
<keyword evidence="5 17" id="KW-0597">Phosphoprotein</keyword>
<evidence type="ECO:0000256" key="3">
    <source>
        <dbReference type="ARBA" id="ARBA00012438"/>
    </source>
</evidence>
<evidence type="ECO:0000256" key="13">
    <source>
        <dbReference type="ARBA" id="ARBA00023136"/>
    </source>
</evidence>
<evidence type="ECO:0000256" key="7">
    <source>
        <dbReference type="ARBA" id="ARBA00022692"/>
    </source>
</evidence>
<dbReference type="CDD" id="cd00082">
    <property type="entry name" value="HisKA"/>
    <property type="match status" value="1"/>
</dbReference>
<evidence type="ECO:0000256" key="6">
    <source>
        <dbReference type="ARBA" id="ARBA00022679"/>
    </source>
</evidence>
<dbReference type="SUPFAM" id="SSF52172">
    <property type="entry name" value="CheY-like"/>
    <property type="match status" value="2"/>
</dbReference>
<dbReference type="SMART" id="SM00091">
    <property type="entry name" value="PAS"/>
    <property type="match status" value="2"/>
</dbReference>
<comment type="caution">
    <text evidence="17">Lacks conserved residue(s) required for the propagation of feature annotation.</text>
</comment>
<feature type="transmembrane region" description="Helical" evidence="18">
    <location>
        <begin position="292"/>
        <end position="312"/>
    </location>
</feature>
<feature type="modified residue" description="Phosphohistidine" evidence="16">
    <location>
        <position position="1170"/>
    </location>
</feature>
<dbReference type="FunFam" id="1.10.287.130:FF:000002">
    <property type="entry name" value="Two-component osmosensing histidine kinase"/>
    <property type="match status" value="1"/>
</dbReference>
<evidence type="ECO:0000256" key="10">
    <source>
        <dbReference type="ARBA" id="ARBA00022840"/>
    </source>
</evidence>
<dbReference type="InterPro" id="IPR035965">
    <property type="entry name" value="PAS-like_dom_sf"/>
</dbReference>
<dbReference type="GO" id="GO:0005886">
    <property type="term" value="C:plasma membrane"/>
    <property type="evidence" value="ECO:0007669"/>
    <property type="project" value="UniProtKB-SubCell"/>
</dbReference>
<comment type="caution">
    <text evidence="24">The sequence shown here is derived from an EMBL/GenBank/DDBJ whole genome shotgun (WGS) entry which is preliminary data.</text>
</comment>
<keyword evidence="6" id="KW-0808">Transferase</keyword>
<gene>
    <name evidence="24" type="ORF">BGX16_2766</name>
</gene>
<keyword evidence="8" id="KW-0547">Nucleotide-binding</keyword>
<dbReference type="PRINTS" id="PR00344">
    <property type="entry name" value="BCTRLSENSOR"/>
</dbReference>
<dbReference type="CDD" id="cd00130">
    <property type="entry name" value="PAS"/>
    <property type="match status" value="2"/>
</dbReference>
<feature type="transmembrane region" description="Helical" evidence="18">
    <location>
        <begin position="15"/>
        <end position="37"/>
    </location>
</feature>
<dbReference type="Gene3D" id="1.10.287.130">
    <property type="match status" value="1"/>
</dbReference>
<dbReference type="SMART" id="SM00073">
    <property type="entry name" value="HPT"/>
    <property type="match status" value="1"/>
</dbReference>
<dbReference type="SMART" id="SM00448">
    <property type="entry name" value="REC"/>
    <property type="match status" value="2"/>
</dbReference>
<evidence type="ECO:0000256" key="17">
    <source>
        <dbReference type="PROSITE-ProRule" id="PRU00169"/>
    </source>
</evidence>
<feature type="domain" description="HPt" evidence="23">
    <location>
        <begin position="1131"/>
        <end position="1228"/>
    </location>
</feature>
<keyword evidence="11 18" id="KW-1133">Transmembrane helix</keyword>
<feature type="modified residue" description="4-aspartylphosphate" evidence="17">
    <location>
        <position position="1017"/>
    </location>
</feature>
<evidence type="ECO:0000256" key="16">
    <source>
        <dbReference type="PROSITE-ProRule" id="PRU00110"/>
    </source>
</evidence>
<dbReference type="Pfam" id="PF02518">
    <property type="entry name" value="HATPase_c"/>
    <property type="match status" value="1"/>
</dbReference>
<reference evidence="24 25" key="1">
    <citation type="submission" date="2017-11" db="EMBL/GenBank/DDBJ databases">
        <title>Animal gut microbial communities from fecal samples from Wisconsin, USA.</title>
        <authorList>
            <person name="Neumann A."/>
        </authorList>
    </citation>
    <scope>NUCLEOTIDE SEQUENCE [LARGE SCALE GENOMIC DNA]</scope>
    <source>
        <strain evidence="24 25">UWS3</strain>
    </source>
</reference>
<dbReference type="Pfam" id="PF01627">
    <property type="entry name" value="Hpt"/>
    <property type="match status" value="1"/>
</dbReference>
<evidence type="ECO:0000256" key="4">
    <source>
        <dbReference type="ARBA" id="ARBA00022475"/>
    </source>
</evidence>
<feature type="domain" description="Histidine kinase" evidence="19">
    <location>
        <begin position="588"/>
        <end position="809"/>
    </location>
</feature>
<dbReference type="Gene3D" id="3.40.50.2300">
    <property type="match status" value="2"/>
</dbReference>
<proteinExistence type="predicted"/>
<dbReference type="PROSITE" id="PS50113">
    <property type="entry name" value="PAC"/>
    <property type="match status" value="1"/>
</dbReference>
<evidence type="ECO:0000259" key="23">
    <source>
        <dbReference type="PROSITE" id="PS50894"/>
    </source>
</evidence>
<keyword evidence="4" id="KW-1003">Cell membrane</keyword>
<dbReference type="EC" id="2.7.13.3" evidence="3"/>
<evidence type="ECO:0000256" key="18">
    <source>
        <dbReference type="SAM" id="Phobius"/>
    </source>
</evidence>
<evidence type="ECO:0000259" key="19">
    <source>
        <dbReference type="PROSITE" id="PS50109"/>
    </source>
</evidence>
<dbReference type="OrthoDB" id="9804263at2"/>
<dbReference type="GO" id="GO:0000155">
    <property type="term" value="F:phosphorelay sensor kinase activity"/>
    <property type="evidence" value="ECO:0007669"/>
    <property type="project" value="InterPro"/>
</dbReference>
<dbReference type="SUPFAM" id="SSF55874">
    <property type="entry name" value="ATPase domain of HSP90 chaperone/DNA topoisomerase II/histidine kinase"/>
    <property type="match status" value="1"/>
</dbReference>
<dbReference type="PROSITE" id="PS50894">
    <property type="entry name" value="HPT"/>
    <property type="match status" value="1"/>
</dbReference>
<organism evidence="24 25">
    <name type="scientific">Hallerella succinigenes</name>
    <dbReference type="NCBI Taxonomy" id="1896222"/>
    <lineage>
        <taxon>Bacteria</taxon>
        <taxon>Pseudomonadati</taxon>
        <taxon>Fibrobacterota</taxon>
        <taxon>Fibrobacteria</taxon>
        <taxon>Fibrobacterales</taxon>
        <taxon>Fibrobacteraceae</taxon>
        <taxon>Hallerella</taxon>
    </lineage>
</organism>
<evidence type="ECO:0000313" key="24">
    <source>
        <dbReference type="EMBL" id="PJJ42722.1"/>
    </source>
</evidence>
<dbReference type="InterPro" id="IPR000014">
    <property type="entry name" value="PAS"/>
</dbReference>
<evidence type="ECO:0000259" key="20">
    <source>
        <dbReference type="PROSITE" id="PS50110"/>
    </source>
</evidence>
<feature type="domain" description="PAS" evidence="21">
    <location>
        <begin position="452"/>
        <end position="497"/>
    </location>
</feature>
<dbReference type="InterPro" id="IPR001610">
    <property type="entry name" value="PAC"/>
</dbReference>
<feature type="domain" description="PAC" evidence="22">
    <location>
        <begin position="525"/>
        <end position="577"/>
    </location>
</feature>
<dbReference type="Proteomes" id="UP000231134">
    <property type="component" value="Unassembled WGS sequence"/>
</dbReference>
<dbReference type="PROSITE" id="PS50109">
    <property type="entry name" value="HIS_KIN"/>
    <property type="match status" value="1"/>
</dbReference>
<dbReference type="Gene3D" id="3.30.565.10">
    <property type="entry name" value="Histidine kinase-like ATPase, C-terminal domain"/>
    <property type="match status" value="1"/>
</dbReference>
<dbReference type="InterPro" id="IPR001789">
    <property type="entry name" value="Sig_transdc_resp-reg_receiver"/>
</dbReference>
<evidence type="ECO:0000256" key="8">
    <source>
        <dbReference type="ARBA" id="ARBA00022741"/>
    </source>
</evidence>
<keyword evidence="10" id="KW-0067">ATP-binding</keyword>
<dbReference type="SMART" id="SM00387">
    <property type="entry name" value="HATPase_c"/>
    <property type="match status" value="1"/>
</dbReference>
<dbReference type="SMART" id="SM00388">
    <property type="entry name" value="HisKA"/>
    <property type="match status" value="1"/>
</dbReference>
<dbReference type="PANTHER" id="PTHR45339">
    <property type="entry name" value="HYBRID SIGNAL TRANSDUCTION HISTIDINE KINASE J"/>
    <property type="match status" value="1"/>
</dbReference>
<dbReference type="SUPFAM" id="SSF47384">
    <property type="entry name" value="Homodimeric domain of signal transducing histidine kinase"/>
    <property type="match status" value="1"/>
</dbReference>
<dbReference type="Pfam" id="PF00989">
    <property type="entry name" value="PAS"/>
    <property type="match status" value="1"/>
</dbReference>
<dbReference type="CDD" id="cd00088">
    <property type="entry name" value="HPT"/>
    <property type="match status" value="1"/>
</dbReference>
<dbReference type="Pfam" id="PF13426">
    <property type="entry name" value="PAS_9"/>
    <property type="match status" value="1"/>
</dbReference>
<feature type="domain" description="Response regulatory" evidence="20">
    <location>
        <begin position="968"/>
        <end position="1086"/>
    </location>
</feature>
<comment type="catalytic activity">
    <reaction evidence="1">
        <text>ATP + protein L-histidine = ADP + protein N-phospho-L-histidine.</text>
        <dbReference type="EC" id="2.7.13.3"/>
    </reaction>
</comment>
<evidence type="ECO:0000256" key="12">
    <source>
        <dbReference type="ARBA" id="ARBA00023012"/>
    </source>
</evidence>
<feature type="domain" description="Response regulatory" evidence="20">
    <location>
        <begin position="825"/>
        <end position="943"/>
    </location>
</feature>
<comment type="subunit">
    <text evidence="14">At low DSF concentrations, interacts with RpfF.</text>
</comment>
<accession>A0A2M9AAH7</accession>
<dbReference type="PROSITE" id="PS50110">
    <property type="entry name" value="RESPONSE_REGULATORY"/>
    <property type="match status" value="2"/>
</dbReference>
<dbReference type="InterPro" id="IPR036890">
    <property type="entry name" value="HATPase_C_sf"/>
</dbReference>
<dbReference type="SUPFAM" id="SSF47226">
    <property type="entry name" value="Histidine-containing phosphotransfer domain, HPT domain"/>
    <property type="match status" value="1"/>
</dbReference>
<dbReference type="SUPFAM" id="SSF55785">
    <property type="entry name" value="PYP-like sensor domain (PAS domain)"/>
    <property type="match status" value="2"/>
</dbReference>
<evidence type="ECO:0000259" key="21">
    <source>
        <dbReference type="PROSITE" id="PS50112"/>
    </source>
</evidence>
<keyword evidence="7 18" id="KW-0812">Transmembrane</keyword>
<comment type="subcellular location">
    <subcellularLocation>
        <location evidence="2">Cell membrane</location>
        <topology evidence="2">Multi-pass membrane protein</topology>
    </subcellularLocation>
</comment>
<evidence type="ECO:0000256" key="5">
    <source>
        <dbReference type="ARBA" id="ARBA00022553"/>
    </source>
</evidence>
<evidence type="ECO:0000259" key="22">
    <source>
        <dbReference type="PROSITE" id="PS50113"/>
    </source>
</evidence>
<dbReference type="CDD" id="cd18773">
    <property type="entry name" value="PDC1_HK_sensor"/>
    <property type="match status" value="1"/>
</dbReference>
<name>A0A2M9AAH7_9BACT</name>
<dbReference type="Gene3D" id="3.30.450.20">
    <property type="entry name" value="PAS domain"/>
    <property type="match status" value="3"/>
</dbReference>
<evidence type="ECO:0000313" key="25">
    <source>
        <dbReference type="Proteomes" id="UP000231134"/>
    </source>
</evidence>
<dbReference type="Pfam" id="PF00072">
    <property type="entry name" value="Response_reg"/>
    <property type="match status" value="2"/>
</dbReference>
<dbReference type="CDD" id="cd17546">
    <property type="entry name" value="REC_hyHK_CKI1_RcsC-like"/>
    <property type="match status" value="1"/>
</dbReference>
<evidence type="ECO:0000256" key="9">
    <source>
        <dbReference type="ARBA" id="ARBA00022777"/>
    </source>
</evidence>
<dbReference type="RefSeq" id="WP_100426566.1">
    <property type="nucleotide sequence ID" value="NZ_PGEX01000001.1"/>
</dbReference>
<dbReference type="EMBL" id="PGEX01000001">
    <property type="protein sequence ID" value="PJJ42722.1"/>
    <property type="molecule type" value="Genomic_DNA"/>
</dbReference>
<dbReference type="InterPro" id="IPR011006">
    <property type="entry name" value="CheY-like_superfamily"/>
</dbReference>
<dbReference type="PROSITE" id="PS50112">
    <property type="entry name" value="PAS"/>
    <property type="match status" value="1"/>
</dbReference>
<sequence length="1314" mass="147155">MGQGKRKRELSSRIIWVYTLPTLIAMILCFIAFTSYMRSFLFETAYKESSKTLQQISQSFEQKINTYTAPFTKFHKRIAHSLPSNLRSTLLSEQKKLNNVDIYYGGADGYFVSARNLKRDPEHFEFRTKSWYLEPSRNKGLAYSGPTINYGAERRVLTISLPIWKNRNRIQGVIAEDIDVNDFRSSFSLLSKESGGITMLVNSETDSVYTYFPYQTSLGEITLDSIYALFRPAKEHYNIDSLASSAVSSFQFKDDHGRQYTAMIAPLNKVPLHLVYIIPQSKTEALLNKKSWNFMVFAGGCILFLLIITSIASKILFRRMISKDLTDSVNSSTLFDAILSSKYFSLILTDNQFQVLRASSSIATVTGDADWQSLQGKNLWDIIPNPEFKDFVLNSQKQAAPQTSEIGQTQIVVQQKDGHIVWLNISFNLLIEDDASVRYLFLVSDETSAVRKDSILDSIMASSQNTIIIFDSDLKISYVSKRIEDVLDIKTSELIGKPYDELTDIGIPQKILEMPLAAIENGTRWSANFELPTRNGTQIWCRGQGTVLLSKDLSSIGYLIFITDITPIIKAEQEAKDATKAKSEFLANMSHEIRTPMNAIIGMSDLALSTDLSPRQEHYLGRISYAAKSLLGIINNVLDYSKIEAKKQDMEHIPFAIRETISNVLSIAVVRITGKPIELLADIDSRIPKRIFGDPLHLSQILTNLINNAEKFTEKGQVVLKMELKKLENSKATIYTCVSDSGIGMTPEQSGKLFHMFSQADCSTTRKYGGTGLGLAISHSLVELMGGELQVRSEAGKGSDFFFTATFDVVDRPVSKGISPLQNKRILIAESNEASLSILEKMAKTMHVQADFANSAEKAFDLFKSSKDNPYDAIVLAWTLTEIGAVALVKQMQNSELDVPPLVAISKLNDEAHLKEAIETGFKRYLPKPFLVEDLQKTLEEALGLRVVEESKNQKAKAQKNFHFKPAKILLVEDNALNQELAIELLNRVGLMTDIANNGEEGVAAVQKNDYSLILMDLQMPVMDGFEATKQIRALQDSKKNSLPIIAMSARALRGDKEKSLAAGLNAHITKPIDPKEFYGELSNWLEQVNDKTSLESLKGDVSITKDPFLVAFDKIPNFDAELGLYRSAGSKAIYLKVIRRFVDDFDGYIAKIQAFIQAEDFISAARMAHTLKGIAGTIGCMQLQEHSAKLEYTITSKKEELPLTPWAKLTDLLQKLIERLRKAIPLAAEALGEREEKLVEDPKAMAKLQKMLKTIEPSIQDAVPAGCRAALQLIEHIRYDEERMNLIKQLKTAVEDFDFERAESVVAELKKTL</sequence>
<dbReference type="Gene3D" id="1.20.120.160">
    <property type="entry name" value="HPT domain"/>
    <property type="match status" value="1"/>
</dbReference>
<evidence type="ECO:0000256" key="11">
    <source>
        <dbReference type="ARBA" id="ARBA00022989"/>
    </source>
</evidence>
<evidence type="ECO:0000256" key="14">
    <source>
        <dbReference type="ARBA" id="ARBA00064003"/>
    </source>
</evidence>